<keyword evidence="3" id="KW-1185">Reference proteome</keyword>
<proteinExistence type="predicted"/>
<dbReference type="PANTHER" id="PTHR10953:SF5">
    <property type="entry name" value="SUMO-ACTIVATING ENZYME SUBUNIT 2"/>
    <property type="match status" value="1"/>
</dbReference>
<dbReference type="PANTHER" id="PTHR10953">
    <property type="entry name" value="UBIQUITIN-ACTIVATING ENZYME E1"/>
    <property type="match status" value="1"/>
</dbReference>
<dbReference type="InterPro" id="IPR045886">
    <property type="entry name" value="ThiF/MoeB/HesA"/>
</dbReference>
<reference evidence="3" key="1">
    <citation type="journal article" date="2020" name="Sci. Rep.">
        <title>Chromosome-scale genome assembly for the duckweed Spirodela intermedia, integrating cytogenetic maps, PacBio and Oxford Nanopore libraries.</title>
        <authorList>
            <person name="Hoang P.T.N."/>
            <person name="Fiebig A."/>
            <person name="Novak P."/>
            <person name="Macas J."/>
            <person name="Cao H.X."/>
            <person name="Stepanenko A."/>
            <person name="Chen G."/>
            <person name="Borisjuk N."/>
            <person name="Scholz U."/>
            <person name="Schubert I."/>
        </authorList>
    </citation>
    <scope>NUCLEOTIDE SEQUENCE [LARGE SCALE GENOMIC DNA]</scope>
</reference>
<name>A0ABN7EC39_SPIIN</name>
<dbReference type="InterPro" id="IPR000594">
    <property type="entry name" value="ThiF_NAD_FAD-bd"/>
</dbReference>
<evidence type="ECO:0000313" key="2">
    <source>
        <dbReference type="EMBL" id="CAA6675251.1"/>
    </source>
</evidence>
<sequence length="174" mass="19709">MDLLPNIEYGSRVLMVGAGGIGCELRETLALRGHPHPLNMDTIEVSNLNRQFLFRQHHVGQSKAKCIKLTGCTWNHLILPFAQLVARDAVLKFRPHISITPHHANVKSLEFNADFFKQFNVVLNGLDNLDFFDNIDHFLMPAFLLFFASADSRLDVIFLLSLSSTIGITKHERK</sequence>
<protein>
    <recommendedName>
        <fullName evidence="1">THIF-type NAD/FAD binding fold domain-containing protein</fullName>
    </recommendedName>
</protein>
<dbReference type="Proteomes" id="UP001189122">
    <property type="component" value="Unassembled WGS sequence"/>
</dbReference>
<dbReference type="InterPro" id="IPR035985">
    <property type="entry name" value="Ubiquitin-activating_enz"/>
</dbReference>
<evidence type="ECO:0000259" key="1">
    <source>
        <dbReference type="Pfam" id="PF00899"/>
    </source>
</evidence>
<dbReference type="EMBL" id="CACRZD030000260">
    <property type="protein sequence ID" value="CAA6675251.1"/>
    <property type="molecule type" value="Genomic_DNA"/>
</dbReference>
<dbReference type="Gene3D" id="3.40.50.720">
    <property type="entry name" value="NAD(P)-binding Rossmann-like Domain"/>
    <property type="match status" value="1"/>
</dbReference>
<organism evidence="2 3">
    <name type="scientific">Spirodela intermedia</name>
    <name type="common">Intermediate duckweed</name>
    <dbReference type="NCBI Taxonomy" id="51605"/>
    <lineage>
        <taxon>Eukaryota</taxon>
        <taxon>Viridiplantae</taxon>
        <taxon>Streptophyta</taxon>
        <taxon>Embryophyta</taxon>
        <taxon>Tracheophyta</taxon>
        <taxon>Spermatophyta</taxon>
        <taxon>Magnoliopsida</taxon>
        <taxon>Liliopsida</taxon>
        <taxon>Araceae</taxon>
        <taxon>Lemnoideae</taxon>
        <taxon>Spirodela</taxon>
    </lineage>
</organism>
<dbReference type="SUPFAM" id="SSF69572">
    <property type="entry name" value="Activating enzymes of the ubiquitin-like proteins"/>
    <property type="match status" value="1"/>
</dbReference>
<gene>
    <name evidence="2" type="ORF">SI7747_UN021593</name>
</gene>
<evidence type="ECO:0000313" key="3">
    <source>
        <dbReference type="Proteomes" id="UP001189122"/>
    </source>
</evidence>
<feature type="domain" description="THIF-type NAD/FAD binding fold" evidence="1">
    <location>
        <begin position="11"/>
        <end position="68"/>
    </location>
</feature>
<dbReference type="Pfam" id="PF00899">
    <property type="entry name" value="ThiF"/>
    <property type="match status" value="1"/>
</dbReference>
<accession>A0ABN7EC39</accession>
<comment type="caution">
    <text evidence="2">The sequence shown here is derived from an EMBL/GenBank/DDBJ whole genome shotgun (WGS) entry which is preliminary data.</text>
</comment>